<name>X0B3W3_FUSOX</name>
<reference evidence="1 2" key="1">
    <citation type="submission" date="2011-11" db="EMBL/GenBank/DDBJ databases">
        <title>The Genome Sequence of Fusarium oxysporum PHW815.</title>
        <authorList>
            <consortium name="The Broad Institute Genome Sequencing Platform"/>
            <person name="Ma L.-J."/>
            <person name="Gale L.R."/>
            <person name="Schwartz D.C."/>
            <person name="Zhou S."/>
            <person name="Corby-Kistler H."/>
            <person name="Young S.K."/>
            <person name="Zeng Q."/>
            <person name="Gargeya S."/>
            <person name="Fitzgerald M."/>
            <person name="Haas B."/>
            <person name="Abouelleil A."/>
            <person name="Alvarado L."/>
            <person name="Arachchi H.M."/>
            <person name="Berlin A."/>
            <person name="Brown A."/>
            <person name="Chapman S.B."/>
            <person name="Chen Z."/>
            <person name="Dunbar C."/>
            <person name="Freedman E."/>
            <person name="Gearin G."/>
            <person name="Goldberg J."/>
            <person name="Griggs A."/>
            <person name="Gujja S."/>
            <person name="Heiman D."/>
            <person name="Howarth C."/>
            <person name="Larson L."/>
            <person name="Lui A."/>
            <person name="MacDonald P.J.P."/>
            <person name="Montmayeur A."/>
            <person name="Murphy C."/>
            <person name="Neiman D."/>
            <person name="Pearson M."/>
            <person name="Priest M."/>
            <person name="Roberts A."/>
            <person name="Saif S."/>
            <person name="Shea T."/>
            <person name="Shenoy N."/>
            <person name="Sisk P."/>
            <person name="Stolte C."/>
            <person name="Sykes S."/>
            <person name="Wortman J."/>
            <person name="Nusbaum C."/>
            <person name="Birren B."/>
        </authorList>
    </citation>
    <scope>NUCLEOTIDE SEQUENCE [LARGE SCALE GENOMIC DNA]</scope>
    <source>
        <strain evidence="1 2">54005</strain>
    </source>
</reference>
<keyword evidence="2" id="KW-1185">Reference proteome</keyword>
<dbReference type="Proteomes" id="UP000030663">
    <property type="component" value="Unassembled WGS sequence"/>
</dbReference>
<evidence type="ECO:0000313" key="2">
    <source>
        <dbReference type="Proteomes" id="UP000030663"/>
    </source>
</evidence>
<gene>
    <name evidence="1" type="ORF">FOQG_18449</name>
</gene>
<proteinExistence type="predicted"/>
<protein>
    <submittedName>
        <fullName evidence="1">Uncharacterized protein</fullName>
    </submittedName>
</protein>
<accession>X0B3W3</accession>
<dbReference type="AlphaFoldDB" id="X0B3W3"/>
<organism evidence="1 2">
    <name type="scientific">Fusarium oxysporum f. sp. raphani 54005</name>
    <dbReference type="NCBI Taxonomy" id="1089458"/>
    <lineage>
        <taxon>Eukaryota</taxon>
        <taxon>Fungi</taxon>
        <taxon>Dikarya</taxon>
        <taxon>Ascomycota</taxon>
        <taxon>Pezizomycotina</taxon>
        <taxon>Sordariomycetes</taxon>
        <taxon>Hypocreomycetidae</taxon>
        <taxon>Hypocreales</taxon>
        <taxon>Nectriaceae</taxon>
        <taxon>Fusarium</taxon>
        <taxon>Fusarium oxysporum species complex</taxon>
    </lineage>
</organism>
<dbReference type="HOGENOM" id="CLU_2776034_0_0_1"/>
<evidence type="ECO:0000313" key="1">
    <source>
        <dbReference type="EMBL" id="EXK76815.1"/>
    </source>
</evidence>
<sequence>MSRITLFAAGYMRRYLCPMCGVPTISSLVLSLPRSKTKAGWSTLFGTHPLSKTTLTGVTEHGSPKLCPR</sequence>
<dbReference type="EMBL" id="KI979441">
    <property type="protein sequence ID" value="EXK76815.1"/>
    <property type="molecule type" value="Genomic_DNA"/>
</dbReference>